<feature type="binding site" evidence="8">
    <location>
        <position position="495"/>
    </location>
    <ligand>
        <name>Mg(2+)</name>
        <dbReference type="ChEBI" id="CHEBI:18420"/>
    </ligand>
</feature>
<dbReference type="SUPFAM" id="SSF64484">
    <property type="entry name" value="beta and beta-prime subunits of DNA dependent RNA-polymerase"/>
    <property type="match status" value="1"/>
</dbReference>
<dbReference type="InterPro" id="IPR034678">
    <property type="entry name" value="RNApol_RpoC1"/>
</dbReference>
<dbReference type="InterPro" id="IPR045867">
    <property type="entry name" value="DNA-dir_RpoC_beta_prime"/>
</dbReference>
<feature type="domain" description="RNA polymerase N-terminal" evidence="10">
    <location>
        <begin position="266"/>
        <end position="548"/>
    </location>
</feature>
<dbReference type="InterPro" id="IPR007080">
    <property type="entry name" value="RNA_pol_Rpb1_1"/>
</dbReference>
<dbReference type="Pfam" id="PF04997">
    <property type="entry name" value="RNA_pol_Rpb1_1"/>
    <property type="match status" value="1"/>
</dbReference>
<dbReference type="GO" id="GO:0003899">
    <property type="term" value="F:DNA-directed RNA polymerase activity"/>
    <property type="evidence" value="ECO:0007669"/>
    <property type="project" value="UniProtKB-UniRule"/>
</dbReference>
<dbReference type="EMBL" id="MH269301">
    <property type="protein sequence ID" value="AXX76512.1"/>
    <property type="molecule type" value="Genomic_DNA"/>
</dbReference>
<comment type="caution">
    <text evidence="8">Lacks conserved residue(s) required for the propagation of feature annotation.</text>
</comment>
<dbReference type="InterPro" id="IPR006592">
    <property type="entry name" value="RNA_pol_N"/>
</dbReference>
<evidence type="ECO:0000256" key="1">
    <source>
        <dbReference type="ARBA" id="ARBA00004026"/>
    </source>
</evidence>
<dbReference type="Gene3D" id="2.40.40.20">
    <property type="match status" value="1"/>
</dbReference>
<evidence type="ECO:0000256" key="9">
    <source>
        <dbReference type="RuleBase" id="RU004279"/>
    </source>
</evidence>
<dbReference type="Gene3D" id="1.10.274.100">
    <property type="entry name" value="RNA polymerase Rpb1, domain 3"/>
    <property type="match status" value="1"/>
</dbReference>
<comment type="subcellular location">
    <subcellularLocation>
        <location evidence="8">Plastid</location>
        <location evidence="8">Chloroplast</location>
    </subcellularLocation>
</comment>
<keyword evidence="5 8" id="KW-0548">Nucleotidyltransferase</keyword>
<dbReference type="Gene3D" id="1.10.40.90">
    <property type="match status" value="1"/>
</dbReference>
<keyword evidence="11" id="KW-0150">Chloroplast</keyword>
<dbReference type="EC" id="2.7.7.6" evidence="8"/>
<geneLocation type="chloroplast" evidence="11"/>
<dbReference type="GO" id="GO:0000428">
    <property type="term" value="C:DNA-directed RNA polymerase complex"/>
    <property type="evidence" value="ECO:0007669"/>
    <property type="project" value="UniProtKB-KW"/>
</dbReference>
<feature type="binding site" evidence="8">
    <location>
        <position position="497"/>
    </location>
    <ligand>
        <name>Mg(2+)</name>
        <dbReference type="ChEBI" id="CHEBI:18420"/>
    </ligand>
</feature>
<sequence length="699" mass="79800">MIHQQNYQQLRIELASPEQIRSWAERELPNGEIVGQVTQPHTLHYKTHKPERDGLFRERISGPIESGVRARGTYRSVDNEEGDSNFCKHRGVEFTDSRVRRYRMGYIKLACPVIHVWFLKRIPSYVANLLTKPLKELESPVYCDTYPDLFLARPVAEKPTPLRSRGLFNYEDCSWRDISTISFSTLNFESFQGREVATGGDAIKKRLASLDSQSVMDCAYPEWQILAKQGSTGNEWEDRTIQRRKDLLVRRMRLAKNFLGTNIKPEWMVLDLLPVLPPGSRPIIELYEGESITSDFNELHRKIIHRNNTPIDFLLGSEFTPDGSIVCQKRLIQEAVDASIDNGIRGQPMRDINNRPYKSFSEVIEGKEGRLRENSLGKRVDYLGRFVTVVGPSPSLHQCGSPREPSIEPSQAFVIRNSIGRRVARNLRAAKNMIRKKESIIRKVLQEVTQGHPVSLNRAPTLHRLGIQAFQPILIEGRAIRLHPLVRGGFNADSDGDQMAVHVPSSLEAQTEARSPTFSHTNLLSPATGDPVSVPSQDMLLGLYVPMTENKQGIYGNRHSLATDGEPSSSSKIPYFTSYDDVLRAKQLRRIDLYSLLWLRWKTDLRMISSRNRELPIEFQYESSGTSFQFYDNYQIRRDEKGNILGIYILTNAGRISSNQQVKEAIQGTSQHQTQSIPAIEIQKKIPKSTRFMNWNNEE</sequence>
<comment type="catalytic activity">
    <reaction evidence="7 8 9">
        <text>RNA(n) + a ribonucleoside 5'-triphosphate = RNA(n+1) + diphosphate</text>
        <dbReference type="Rhea" id="RHEA:21248"/>
        <dbReference type="Rhea" id="RHEA-COMP:14527"/>
        <dbReference type="Rhea" id="RHEA-COMP:17342"/>
        <dbReference type="ChEBI" id="CHEBI:33019"/>
        <dbReference type="ChEBI" id="CHEBI:61557"/>
        <dbReference type="ChEBI" id="CHEBI:140395"/>
        <dbReference type="EC" id="2.7.7.6"/>
    </reaction>
</comment>
<dbReference type="GO" id="GO:0003677">
    <property type="term" value="F:DNA binding"/>
    <property type="evidence" value="ECO:0007669"/>
    <property type="project" value="UniProtKB-UniRule"/>
</dbReference>
<keyword evidence="8" id="KW-0479">Metal-binding</keyword>
<dbReference type="HAMAP" id="MF_01323">
    <property type="entry name" value="RNApol_bact_RpoC1"/>
    <property type="match status" value="1"/>
</dbReference>
<dbReference type="AlphaFoldDB" id="A0A385GPG1"/>
<comment type="similarity">
    <text evidence="2 8">Belongs to the RNA polymerase beta' chain family. RpoC1 subfamily.</text>
</comment>
<comment type="cofactor">
    <cofactor evidence="8">
        <name>Mg(2+)</name>
        <dbReference type="ChEBI" id="CHEBI:18420"/>
    </cofactor>
    <text evidence="8">Binds 1 Mg(2+) ion per subunit.</text>
</comment>
<comment type="function">
    <text evidence="1 8 9">DNA-dependent RNA polymerase catalyzes the transcription of DNA into RNA using the four ribonucleoside triphosphates as substrates.</text>
</comment>
<evidence type="ECO:0000256" key="3">
    <source>
        <dbReference type="ARBA" id="ARBA00022478"/>
    </source>
</evidence>
<keyword evidence="6 8" id="KW-0804">Transcription</keyword>
<evidence type="ECO:0000256" key="8">
    <source>
        <dbReference type="HAMAP-Rule" id="MF_01323"/>
    </source>
</evidence>
<dbReference type="PANTHER" id="PTHR19376">
    <property type="entry name" value="DNA-DIRECTED RNA POLYMERASE"/>
    <property type="match status" value="1"/>
</dbReference>
<protein>
    <recommendedName>
        <fullName evidence="8">DNA-directed RNA polymerase subunit beta'</fullName>
        <ecNumber evidence="8">2.7.7.6</ecNumber>
    </recommendedName>
    <alternativeName>
        <fullName evidence="8">PEP</fullName>
    </alternativeName>
    <alternativeName>
        <fullName evidence="8">Plastid-encoded RNA polymerase subunit beta'</fullName>
        <shortName evidence="8">RNA polymerase subunit beta'</shortName>
    </alternativeName>
</protein>
<gene>
    <name evidence="8 11" type="primary">rpoC1</name>
</gene>
<dbReference type="GO" id="GO:0000287">
    <property type="term" value="F:magnesium ion binding"/>
    <property type="evidence" value="ECO:0007669"/>
    <property type="project" value="UniProtKB-UniRule"/>
</dbReference>
<keyword evidence="4 8" id="KW-0808">Transferase</keyword>
<evidence type="ECO:0000313" key="11">
    <source>
        <dbReference type="EMBL" id="AXX76512.1"/>
    </source>
</evidence>
<dbReference type="InterPro" id="IPR042102">
    <property type="entry name" value="RNA_pol_Rpb1_3_sf"/>
</dbReference>
<comment type="subunit">
    <text evidence="8">In plastids the minimal PEP RNA polymerase catalytic core is composed of four subunits: alpha, beta, beta', and beta''. When a (nuclear-encoded) sigma factor is associated with the core the holoenzyme is formed, which can initiate transcription.</text>
</comment>
<keyword evidence="8" id="KW-0460">Magnesium</keyword>
<reference evidence="11" key="1">
    <citation type="journal article" date="2018" name="Am. J. Bot.">
        <title>Order-level fern plastome phylogenomics: new insights from Hymenophyllales.</title>
        <authorList>
            <person name="Kuo L.Y."/>
            <person name="Qi X."/>
            <person name="Ma H."/>
            <person name="Li F.W."/>
        </authorList>
    </citation>
    <scope>NUCLEOTIDE SEQUENCE</scope>
</reference>
<keyword evidence="3 8" id="KW-0240">DNA-directed RNA polymerase</keyword>
<organism evidence="11">
    <name type="scientific">Dipteris conjugata</name>
    <dbReference type="NCBI Taxonomy" id="32108"/>
    <lineage>
        <taxon>Eukaryota</taxon>
        <taxon>Viridiplantae</taxon>
        <taxon>Streptophyta</taxon>
        <taxon>Embryophyta</taxon>
        <taxon>Tracheophyta</taxon>
        <taxon>Polypodiopsida</taxon>
        <taxon>Polypodiidae</taxon>
        <taxon>Gleicheniales</taxon>
        <taxon>Dipteridaceae</taxon>
        <taxon>Dipteris</taxon>
    </lineage>
</organism>
<evidence type="ECO:0000256" key="2">
    <source>
        <dbReference type="ARBA" id="ARBA00007207"/>
    </source>
</evidence>
<accession>A0A385GPG1</accession>
<feature type="binding site" evidence="8">
    <location>
        <position position="493"/>
    </location>
    <ligand>
        <name>Mg(2+)</name>
        <dbReference type="ChEBI" id="CHEBI:18420"/>
    </ligand>
</feature>
<dbReference type="Gene3D" id="4.10.860.120">
    <property type="entry name" value="RNA polymerase II, clamp domain"/>
    <property type="match status" value="1"/>
</dbReference>
<dbReference type="InterPro" id="IPR044893">
    <property type="entry name" value="RNA_pol_Rpb1_clamp_domain"/>
</dbReference>
<evidence type="ECO:0000256" key="7">
    <source>
        <dbReference type="ARBA" id="ARBA00048552"/>
    </source>
</evidence>
<dbReference type="InterPro" id="IPR000722">
    <property type="entry name" value="RNA_pol_asu"/>
</dbReference>
<evidence type="ECO:0000256" key="6">
    <source>
        <dbReference type="ARBA" id="ARBA00023163"/>
    </source>
</evidence>
<keyword evidence="11" id="KW-0934">Plastid</keyword>
<evidence type="ECO:0000256" key="5">
    <source>
        <dbReference type="ARBA" id="ARBA00022695"/>
    </source>
</evidence>
<evidence type="ECO:0000259" key="10">
    <source>
        <dbReference type="SMART" id="SM00663"/>
    </source>
</evidence>
<proteinExistence type="inferred from homology"/>
<evidence type="ECO:0000256" key="4">
    <source>
        <dbReference type="ARBA" id="ARBA00022679"/>
    </source>
</evidence>
<dbReference type="GO" id="GO:0009507">
    <property type="term" value="C:chloroplast"/>
    <property type="evidence" value="ECO:0007669"/>
    <property type="project" value="UniProtKB-SubCell"/>
</dbReference>
<name>A0A385GPG1_9MONI</name>
<dbReference type="PANTHER" id="PTHR19376:SF54">
    <property type="entry name" value="DNA-DIRECTED RNA POLYMERASE SUBUNIT BETA"/>
    <property type="match status" value="1"/>
</dbReference>
<dbReference type="SMART" id="SM00663">
    <property type="entry name" value="RPOLA_N"/>
    <property type="match status" value="1"/>
</dbReference>
<dbReference type="Pfam" id="PF00623">
    <property type="entry name" value="RNA_pol_Rpb1_2"/>
    <property type="match status" value="1"/>
</dbReference>
<dbReference type="GO" id="GO:0006351">
    <property type="term" value="P:DNA-templated transcription"/>
    <property type="evidence" value="ECO:0007669"/>
    <property type="project" value="UniProtKB-UniRule"/>
</dbReference>